<gene>
    <name evidence="10" type="primary">X975_17173</name>
    <name evidence="10" type="ORF">TNCT_180601</name>
</gene>
<dbReference type="PROSITE" id="PS50262">
    <property type="entry name" value="G_PROTEIN_RECEP_F1_2"/>
    <property type="match status" value="1"/>
</dbReference>
<evidence type="ECO:0000256" key="7">
    <source>
        <dbReference type="ARBA" id="ARBA00023170"/>
    </source>
</evidence>
<dbReference type="GO" id="GO:0042277">
    <property type="term" value="F:peptide binding"/>
    <property type="evidence" value="ECO:0007669"/>
    <property type="project" value="TreeGrafter"/>
</dbReference>
<feature type="transmembrane region" description="Helical" evidence="8">
    <location>
        <begin position="92"/>
        <end position="112"/>
    </location>
</feature>
<dbReference type="EMBL" id="BMAO01035790">
    <property type="protein sequence ID" value="GFR05941.1"/>
    <property type="molecule type" value="Genomic_DNA"/>
</dbReference>
<dbReference type="GO" id="GO:0004930">
    <property type="term" value="F:G protein-coupled receptor activity"/>
    <property type="evidence" value="ECO:0007669"/>
    <property type="project" value="InterPro"/>
</dbReference>
<sequence length="193" mass="22502">MFWSDTQREGHRNTGHCLFRFTFSRQQRAPPEHVLSIHRQGLEIQHARKQVIKMLILVIILFLLCWGPRLIMHAMIKYGLSDFSEYAYHMRVAVYLLSFTHSAINPIIYGFMSTNFRKMMLQCCKDSVCCKISCSSCGEKSLAVIEEQPQRRTISDSYEFSTLTTSTRRSRQANSVNVDDPKLRKNEEQWTAV</sequence>
<dbReference type="Gene3D" id="1.20.1070.10">
    <property type="entry name" value="Rhodopsin 7-helix transmembrane proteins"/>
    <property type="match status" value="1"/>
</dbReference>
<keyword evidence="3" id="KW-1003">Cell membrane</keyword>
<keyword evidence="6 8" id="KW-0472">Membrane</keyword>
<dbReference type="OrthoDB" id="2132067at2759"/>
<evidence type="ECO:0000313" key="11">
    <source>
        <dbReference type="Proteomes" id="UP000887116"/>
    </source>
</evidence>
<accession>A0A8X6GJI0</accession>
<feature type="transmembrane region" description="Helical" evidence="8">
    <location>
        <begin position="54"/>
        <end position="72"/>
    </location>
</feature>
<dbReference type="Proteomes" id="UP000887116">
    <property type="component" value="Unassembled WGS sequence"/>
</dbReference>
<name>A0A8X6GJI0_TRICU</name>
<evidence type="ECO:0000256" key="4">
    <source>
        <dbReference type="ARBA" id="ARBA00022692"/>
    </source>
</evidence>
<dbReference type="GO" id="GO:0032870">
    <property type="term" value="P:cellular response to hormone stimulus"/>
    <property type="evidence" value="ECO:0007669"/>
    <property type="project" value="TreeGrafter"/>
</dbReference>
<dbReference type="InterPro" id="IPR000276">
    <property type="entry name" value="GPCR_Rhodpsn"/>
</dbReference>
<dbReference type="PRINTS" id="PR00237">
    <property type="entry name" value="GPCRRHODOPSN"/>
</dbReference>
<evidence type="ECO:0000256" key="3">
    <source>
        <dbReference type="ARBA" id="ARBA00022475"/>
    </source>
</evidence>
<keyword evidence="4 8" id="KW-0812">Transmembrane</keyword>
<dbReference type="Pfam" id="PF00001">
    <property type="entry name" value="7tm_1"/>
    <property type="match status" value="1"/>
</dbReference>
<organism evidence="10 11">
    <name type="scientific">Trichonephila clavata</name>
    <name type="common">Joro spider</name>
    <name type="synonym">Nephila clavata</name>
    <dbReference type="NCBI Taxonomy" id="2740835"/>
    <lineage>
        <taxon>Eukaryota</taxon>
        <taxon>Metazoa</taxon>
        <taxon>Ecdysozoa</taxon>
        <taxon>Arthropoda</taxon>
        <taxon>Chelicerata</taxon>
        <taxon>Arachnida</taxon>
        <taxon>Araneae</taxon>
        <taxon>Araneomorphae</taxon>
        <taxon>Entelegynae</taxon>
        <taxon>Araneoidea</taxon>
        <taxon>Nephilidae</taxon>
        <taxon>Trichonephila</taxon>
    </lineage>
</organism>
<comment type="similarity">
    <text evidence="2">Belongs to the G-protein coupled receptor 1 family.</text>
</comment>
<evidence type="ECO:0000256" key="8">
    <source>
        <dbReference type="SAM" id="Phobius"/>
    </source>
</evidence>
<evidence type="ECO:0000313" key="10">
    <source>
        <dbReference type="EMBL" id="GFR05941.1"/>
    </source>
</evidence>
<feature type="domain" description="G-protein coupled receptors family 1 profile" evidence="9">
    <location>
        <begin position="1"/>
        <end position="109"/>
    </location>
</feature>
<keyword evidence="7 10" id="KW-0675">Receptor</keyword>
<dbReference type="InterPro" id="IPR017452">
    <property type="entry name" value="GPCR_Rhodpsn_7TM"/>
</dbReference>
<evidence type="ECO:0000256" key="2">
    <source>
        <dbReference type="ARBA" id="ARBA00010663"/>
    </source>
</evidence>
<comment type="subcellular location">
    <subcellularLocation>
        <location evidence="1">Cell membrane</location>
        <topology evidence="1">Multi-pass membrane protein</topology>
    </subcellularLocation>
</comment>
<evidence type="ECO:0000256" key="6">
    <source>
        <dbReference type="ARBA" id="ARBA00023136"/>
    </source>
</evidence>
<dbReference type="PANTHER" id="PTHR24241">
    <property type="entry name" value="NEUROPEPTIDE RECEPTOR-RELATED G-PROTEIN COUPLED RECEPTOR"/>
    <property type="match status" value="1"/>
</dbReference>
<proteinExistence type="inferred from homology"/>
<evidence type="ECO:0000256" key="1">
    <source>
        <dbReference type="ARBA" id="ARBA00004651"/>
    </source>
</evidence>
<dbReference type="AlphaFoldDB" id="A0A8X6GJI0"/>
<protein>
    <submittedName>
        <fullName evidence="10">Galanin receptor type 2</fullName>
    </submittedName>
</protein>
<reference evidence="10" key="1">
    <citation type="submission" date="2020-07" db="EMBL/GenBank/DDBJ databases">
        <title>Multicomponent nature underlies the extraordinary mechanical properties of spider dragline silk.</title>
        <authorList>
            <person name="Kono N."/>
            <person name="Nakamura H."/>
            <person name="Mori M."/>
            <person name="Yoshida Y."/>
            <person name="Ohtoshi R."/>
            <person name="Malay A.D."/>
            <person name="Moran D.A.P."/>
            <person name="Tomita M."/>
            <person name="Numata K."/>
            <person name="Arakawa K."/>
        </authorList>
    </citation>
    <scope>NUCLEOTIDE SEQUENCE</scope>
</reference>
<comment type="caution">
    <text evidence="10">The sequence shown here is derived from an EMBL/GenBank/DDBJ whole genome shotgun (WGS) entry which is preliminary data.</text>
</comment>
<dbReference type="PANTHER" id="PTHR24241:SF193">
    <property type="entry name" value="G-PROTEIN COUPLED RECEPTORS FAMILY 1 PROFILE DOMAIN-CONTAINING PROTEIN"/>
    <property type="match status" value="1"/>
</dbReference>
<dbReference type="GO" id="GO:0005886">
    <property type="term" value="C:plasma membrane"/>
    <property type="evidence" value="ECO:0007669"/>
    <property type="project" value="UniProtKB-SubCell"/>
</dbReference>
<evidence type="ECO:0000259" key="9">
    <source>
        <dbReference type="PROSITE" id="PS50262"/>
    </source>
</evidence>
<keyword evidence="11" id="KW-1185">Reference proteome</keyword>
<dbReference type="SUPFAM" id="SSF81321">
    <property type="entry name" value="Family A G protein-coupled receptor-like"/>
    <property type="match status" value="1"/>
</dbReference>
<keyword evidence="5 8" id="KW-1133">Transmembrane helix</keyword>
<evidence type="ECO:0000256" key="5">
    <source>
        <dbReference type="ARBA" id="ARBA00022989"/>
    </source>
</evidence>